<comment type="caution">
    <text evidence="2">The sequence shown here is derived from an EMBL/GenBank/DDBJ whole genome shotgun (WGS) entry which is preliminary data.</text>
</comment>
<dbReference type="AlphaFoldDB" id="A0AA40AT04"/>
<dbReference type="Proteomes" id="UP001172159">
    <property type="component" value="Unassembled WGS sequence"/>
</dbReference>
<sequence>MPYASTNPPNHTTMRSVLLFMGLAFPALANTFYVTCFSSDGCTGTQDAVRSHPESVCIDVVSRKSCHVWGHSSSGAGAGFILYTGCINCKTGTNCNAGTCRIKGVYNNPMCFQLDTDGYRDARFRNYPICSCPLKRGAEIEGLAELEGRNMTEVRV</sequence>
<name>A0AA40AT04_9PEZI</name>
<feature type="chain" id="PRO_5041412729" evidence="1">
    <location>
        <begin position="30"/>
        <end position="156"/>
    </location>
</feature>
<evidence type="ECO:0000313" key="2">
    <source>
        <dbReference type="EMBL" id="KAK0721377.1"/>
    </source>
</evidence>
<accession>A0AA40AT04</accession>
<dbReference type="EMBL" id="JAUKTV010000012">
    <property type="protein sequence ID" value="KAK0721377.1"/>
    <property type="molecule type" value="Genomic_DNA"/>
</dbReference>
<gene>
    <name evidence="2" type="ORF">B0T21DRAFT_373476</name>
</gene>
<keyword evidence="1" id="KW-0732">Signal</keyword>
<reference evidence="2" key="1">
    <citation type="submission" date="2023-06" db="EMBL/GenBank/DDBJ databases">
        <title>Genome-scale phylogeny and comparative genomics of the fungal order Sordariales.</title>
        <authorList>
            <consortium name="Lawrence Berkeley National Laboratory"/>
            <person name="Hensen N."/>
            <person name="Bonometti L."/>
            <person name="Westerberg I."/>
            <person name="Brannstrom I.O."/>
            <person name="Guillou S."/>
            <person name="Cros-Aarteil S."/>
            <person name="Calhoun S."/>
            <person name="Haridas S."/>
            <person name="Kuo A."/>
            <person name="Mondo S."/>
            <person name="Pangilinan J."/>
            <person name="Riley R."/>
            <person name="Labutti K."/>
            <person name="Andreopoulos B."/>
            <person name="Lipzen A."/>
            <person name="Chen C."/>
            <person name="Yanf M."/>
            <person name="Daum C."/>
            <person name="Ng V."/>
            <person name="Clum A."/>
            <person name="Steindorff A."/>
            <person name="Ohm R."/>
            <person name="Martin F."/>
            <person name="Silar P."/>
            <person name="Natvig D."/>
            <person name="Lalanne C."/>
            <person name="Gautier V."/>
            <person name="Ament-Velasquez S.L."/>
            <person name="Kruys A."/>
            <person name="Hutchinson M.I."/>
            <person name="Powell A.J."/>
            <person name="Barry K."/>
            <person name="Miller A.N."/>
            <person name="Grigoriev I.V."/>
            <person name="Debuchy R."/>
            <person name="Gladieux P."/>
            <person name="Thoren M.H."/>
            <person name="Johannesson H."/>
        </authorList>
    </citation>
    <scope>NUCLEOTIDE SEQUENCE</scope>
    <source>
        <strain evidence="2">CBS 540.89</strain>
    </source>
</reference>
<evidence type="ECO:0000256" key="1">
    <source>
        <dbReference type="SAM" id="SignalP"/>
    </source>
</evidence>
<keyword evidence="3" id="KW-1185">Reference proteome</keyword>
<protein>
    <submittedName>
        <fullName evidence="2">Uncharacterized protein</fullName>
    </submittedName>
</protein>
<feature type="signal peptide" evidence="1">
    <location>
        <begin position="1"/>
        <end position="29"/>
    </location>
</feature>
<evidence type="ECO:0000313" key="3">
    <source>
        <dbReference type="Proteomes" id="UP001172159"/>
    </source>
</evidence>
<organism evidence="2 3">
    <name type="scientific">Apiosordaria backusii</name>
    <dbReference type="NCBI Taxonomy" id="314023"/>
    <lineage>
        <taxon>Eukaryota</taxon>
        <taxon>Fungi</taxon>
        <taxon>Dikarya</taxon>
        <taxon>Ascomycota</taxon>
        <taxon>Pezizomycotina</taxon>
        <taxon>Sordariomycetes</taxon>
        <taxon>Sordariomycetidae</taxon>
        <taxon>Sordariales</taxon>
        <taxon>Lasiosphaeriaceae</taxon>
        <taxon>Apiosordaria</taxon>
    </lineage>
</organism>
<proteinExistence type="predicted"/>